<dbReference type="Gene3D" id="3.40.50.300">
    <property type="entry name" value="P-loop containing nucleotide triphosphate hydrolases"/>
    <property type="match status" value="1"/>
</dbReference>
<dbReference type="EC" id="3.1.21.3" evidence="3"/>
<dbReference type="InterPro" id="IPR027417">
    <property type="entry name" value="P-loop_NTPase"/>
</dbReference>
<dbReference type="InterPro" id="IPR050742">
    <property type="entry name" value="Helicase_Restrict-Modif_Enz"/>
</dbReference>
<dbReference type="GO" id="GO:0009307">
    <property type="term" value="P:DNA restriction-modification system"/>
    <property type="evidence" value="ECO:0007669"/>
    <property type="project" value="UniProtKB-KW"/>
</dbReference>
<dbReference type="Gene3D" id="3.90.1570.30">
    <property type="match status" value="1"/>
</dbReference>
<dbReference type="GO" id="GO:0009035">
    <property type="term" value="F:type I site-specific deoxyribonuclease activity"/>
    <property type="evidence" value="ECO:0007669"/>
    <property type="project" value="UniProtKB-EC"/>
</dbReference>
<accession>A0A3B0Y9I0</accession>
<dbReference type="GO" id="GO:0003677">
    <property type="term" value="F:DNA binding"/>
    <property type="evidence" value="ECO:0007669"/>
    <property type="project" value="UniProtKB-KW"/>
</dbReference>
<name>A0A3B0Y9I0_9ZZZZ</name>
<dbReference type="Pfam" id="PF04851">
    <property type="entry name" value="ResIII"/>
    <property type="match status" value="1"/>
</dbReference>
<evidence type="ECO:0000313" key="3">
    <source>
        <dbReference type="EMBL" id="VAW72207.1"/>
    </source>
</evidence>
<dbReference type="GO" id="GO:0005524">
    <property type="term" value="F:ATP binding"/>
    <property type="evidence" value="ECO:0007669"/>
    <property type="project" value="UniProtKB-KW"/>
</dbReference>
<protein>
    <submittedName>
        <fullName evidence="3">Type I restriction-modification system, restriction subunit R</fullName>
        <ecNumber evidence="3">3.1.21.3</ecNumber>
    </submittedName>
</protein>
<dbReference type="AlphaFoldDB" id="A0A3B0Y9I0"/>
<feature type="non-terminal residue" evidence="3">
    <location>
        <position position="181"/>
    </location>
</feature>
<evidence type="ECO:0000259" key="1">
    <source>
        <dbReference type="Pfam" id="PF04313"/>
    </source>
</evidence>
<organism evidence="3">
    <name type="scientific">hydrothermal vent metagenome</name>
    <dbReference type="NCBI Taxonomy" id="652676"/>
    <lineage>
        <taxon>unclassified sequences</taxon>
        <taxon>metagenomes</taxon>
        <taxon>ecological metagenomes</taxon>
    </lineage>
</organism>
<feature type="domain" description="Restriction endonuclease type I HsdR N-terminal" evidence="1">
    <location>
        <begin position="5"/>
        <end position="79"/>
    </location>
</feature>
<dbReference type="Pfam" id="PF04313">
    <property type="entry name" value="HSDR_N"/>
    <property type="match status" value="1"/>
</dbReference>
<keyword evidence="3" id="KW-0378">Hydrolase</keyword>
<dbReference type="PANTHER" id="PTHR47396">
    <property type="entry name" value="TYPE I RESTRICTION ENZYME ECOKI R PROTEIN"/>
    <property type="match status" value="1"/>
</dbReference>
<proteinExistence type="predicted"/>
<dbReference type="EMBL" id="UOFM01000011">
    <property type="protein sequence ID" value="VAW72207.1"/>
    <property type="molecule type" value="Genomic_DNA"/>
</dbReference>
<reference evidence="3" key="1">
    <citation type="submission" date="2018-06" db="EMBL/GenBank/DDBJ databases">
        <authorList>
            <person name="Zhirakovskaya E."/>
        </authorList>
    </citation>
    <scope>NUCLEOTIDE SEQUENCE</scope>
</reference>
<dbReference type="GO" id="GO:0005829">
    <property type="term" value="C:cytosol"/>
    <property type="evidence" value="ECO:0007669"/>
    <property type="project" value="TreeGrafter"/>
</dbReference>
<feature type="domain" description="Helicase/UvrB N-terminal" evidence="2">
    <location>
        <begin position="119"/>
        <end position="180"/>
    </location>
</feature>
<evidence type="ECO:0000259" key="2">
    <source>
        <dbReference type="Pfam" id="PF04851"/>
    </source>
</evidence>
<gene>
    <name evidence="3" type="ORF">MNBD_GAMMA14-2524</name>
</gene>
<dbReference type="SUPFAM" id="SSF52540">
    <property type="entry name" value="P-loop containing nucleoside triphosphate hydrolases"/>
    <property type="match status" value="1"/>
</dbReference>
<dbReference type="PANTHER" id="PTHR47396:SF1">
    <property type="entry name" value="ATP-DEPENDENT HELICASE IRC3-RELATED"/>
    <property type="match status" value="1"/>
</dbReference>
<dbReference type="InterPro" id="IPR006935">
    <property type="entry name" value="Helicase/UvrB_N"/>
</dbReference>
<sequence>MDTDTGPADYMLFIDGKACGIIEAKREGANLGKVAEQSARYATSKTRDIQRWVPEDQPLPFLYEATNHEIRFRDERDPKPRSRYVFHFHQPATLKTWLEQGRSFRDRLSDLPALNTEGLRACQIDAITGIENSLKQAKLRALLQMATGSGKTFTAVTEVYRLAKFCKAKRVLFLVDRGNLG</sequence>
<dbReference type="InterPro" id="IPR007409">
    <property type="entry name" value="Restrct_endonuc_type1_HsdR_N"/>
</dbReference>